<reference evidence="1" key="1">
    <citation type="submission" date="2019-12" db="EMBL/GenBank/DDBJ databases">
        <title>An insight into the sialome of adult female Ixodes ricinus ticks feeding for 6 days.</title>
        <authorList>
            <person name="Perner J."/>
            <person name="Ribeiro J.M.C."/>
        </authorList>
    </citation>
    <scope>NUCLEOTIDE SEQUENCE</scope>
    <source>
        <strain evidence="1">Semi-engorged</strain>
        <tissue evidence="1">Salivary glands</tissue>
    </source>
</reference>
<dbReference type="AlphaFoldDB" id="A0A6B0UFX2"/>
<dbReference type="EMBL" id="GIFC01005483">
    <property type="protein sequence ID" value="MXU87566.1"/>
    <property type="molecule type" value="Transcribed_RNA"/>
</dbReference>
<organism evidence="1">
    <name type="scientific">Ixodes ricinus</name>
    <name type="common">Common tick</name>
    <name type="synonym">Acarus ricinus</name>
    <dbReference type="NCBI Taxonomy" id="34613"/>
    <lineage>
        <taxon>Eukaryota</taxon>
        <taxon>Metazoa</taxon>
        <taxon>Ecdysozoa</taxon>
        <taxon>Arthropoda</taxon>
        <taxon>Chelicerata</taxon>
        <taxon>Arachnida</taxon>
        <taxon>Acari</taxon>
        <taxon>Parasitiformes</taxon>
        <taxon>Ixodida</taxon>
        <taxon>Ixodoidea</taxon>
        <taxon>Ixodidae</taxon>
        <taxon>Ixodinae</taxon>
        <taxon>Ixodes</taxon>
    </lineage>
</organism>
<accession>A0A6B0UFX2</accession>
<name>A0A6B0UFX2_IXORI</name>
<protein>
    <submittedName>
        <fullName evidence="1">Uncharacterized protein</fullName>
    </submittedName>
</protein>
<proteinExistence type="predicted"/>
<sequence>METVGRGSHSMAKIVGLVFFVLLTLTRKREIALNQIPLDLRELHAFARHFITATHISSRAVAKVDDFAICAKTHAHLFASLTDRLQLLAQLKLPFSV</sequence>
<evidence type="ECO:0000313" key="1">
    <source>
        <dbReference type="EMBL" id="MXU87566.1"/>
    </source>
</evidence>